<gene>
    <name evidence="6" type="ORF">Cadr_000018434</name>
</gene>
<feature type="region of interest" description="Disordered" evidence="5">
    <location>
        <begin position="51"/>
        <end position="177"/>
    </location>
</feature>
<comment type="similarity">
    <text evidence="1 4">Belongs to the PP1 inhibitor family.</text>
</comment>
<dbReference type="STRING" id="9838.ENSCDRP00005011822"/>
<dbReference type="Gene3D" id="1.10.150.220">
    <property type="entry name" value="CPI-17"/>
    <property type="match status" value="1"/>
</dbReference>
<dbReference type="AlphaFoldDB" id="A0A5N4D7C0"/>
<name>A0A5N4D7C0_CAMDR</name>
<keyword evidence="3 4" id="KW-0650">Protein phosphatase inhibitor</keyword>
<feature type="compositionally biased region" description="Low complexity" evidence="5">
    <location>
        <begin position="69"/>
        <end position="101"/>
    </location>
</feature>
<accession>A0A5N4D7C0</accession>
<dbReference type="GO" id="GO:0005737">
    <property type="term" value="C:cytoplasm"/>
    <property type="evidence" value="ECO:0007669"/>
    <property type="project" value="InterPro"/>
</dbReference>
<organism evidence="6 7">
    <name type="scientific">Camelus dromedarius</name>
    <name type="common">Dromedary</name>
    <name type="synonym">Arabian camel</name>
    <dbReference type="NCBI Taxonomy" id="9838"/>
    <lineage>
        <taxon>Eukaryota</taxon>
        <taxon>Metazoa</taxon>
        <taxon>Chordata</taxon>
        <taxon>Craniata</taxon>
        <taxon>Vertebrata</taxon>
        <taxon>Euteleostomi</taxon>
        <taxon>Mammalia</taxon>
        <taxon>Eutheria</taxon>
        <taxon>Laurasiatheria</taxon>
        <taxon>Artiodactyla</taxon>
        <taxon>Tylopoda</taxon>
        <taxon>Camelidae</taxon>
        <taxon>Camelus</taxon>
    </lineage>
</organism>
<keyword evidence="2 4" id="KW-0597">Phosphoprotein</keyword>
<comment type="function">
    <text evidence="4">Inhibitor of PPP1CA.</text>
</comment>
<dbReference type="PANTHER" id="PTHR16188">
    <property type="entry name" value="PROTEIN PHOSPHATASE 1 INHIBITOR POTENTIATED BY PROTEIN KINASE C"/>
    <property type="match status" value="1"/>
</dbReference>
<dbReference type="InterPro" id="IPR036658">
    <property type="entry name" value="CPI-17_sf"/>
</dbReference>
<dbReference type="SUPFAM" id="SSF81790">
    <property type="entry name" value="Myosin phosphatase inhibitor 17kDa protein, CPI-17"/>
    <property type="match status" value="1"/>
</dbReference>
<evidence type="ECO:0000256" key="2">
    <source>
        <dbReference type="ARBA" id="ARBA00022553"/>
    </source>
</evidence>
<keyword evidence="7" id="KW-1185">Reference proteome</keyword>
<evidence type="ECO:0000256" key="3">
    <source>
        <dbReference type="ARBA" id="ARBA00023272"/>
    </source>
</evidence>
<dbReference type="InterPro" id="IPR008025">
    <property type="entry name" value="CPI-17"/>
</dbReference>
<evidence type="ECO:0000313" key="6">
    <source>
        <dbReference type="EMBL" id="KAB1266950.1"/>
    </source>
</evidence>
<proteinExistence type="inferred from homology"/>
<evidence type="ECO:0000313" key="7">
    <source>
        <dbReference type="Proteomes" id="UP000299084"/>
    </source>
</evidence>
<evidence type="ECO:0000256" key="5">
    <source>
        <dbReference type="SAM" id="MobiDB-lite"/>
    </source>
</evidence>
<dbReference type="PANTHER" id="PTHR16188:SF5">
    <property type="entry name" value="PROTEIN PHOSPHATASE 1 REGULATORY SUBUNIT 14B"/>
    <property type="match status" value="1"/>
</dbReference>
<feature type="compositionally biased region" description="Basic residues" evidence="5">
    <location>
        <begin position="151"/>
        <end position="161"/>
    </location>
</feature>
<dbReference type="Pfam" id="PF05361">
    <property type="entry name" value="PP1_inhibitor"/>
    <property type="match status" value="1"/>
</dbReference>
<protein>
    <recommendedName>
        <fullName evidence="4">Protein phosphatase 1 regulatory subunit 14</fullName>
    </recommendedName>
</protein>
<dbReference type="GO" id="GO:0045087">
    <property type="term" value="P:innate immune response"/>
    <property type="evidence" value="ECO:0007669"/>
    <property type="project" value="TreeGrafter"/>
</dbReference>
<reference evidence="6 7" key="1">
    <citation type="journal article" date="2019" name="Mol. Ecol. Resour.">
        <title>Improving Illumina assemblies with Hi-C and long reads: an example with the North African dromedary.</title>
        <authorList>
            <person name="Elbers J.P."/>
            <person name="Rogers M.F."/>
            <person name="Perelman P.L."/>
            <person name="Proskuryakova A.A."/>
            <person name="Serdyukova N.A."/>
            <person name="Johnson W.E."/>
            <person name="Horin P."/>
            <person name="Corander J."/>
            <person name="Murphy D."/>
            <person name="Burger P.A."/>
        </authorList>
    </citation>
    <scope>NUCLEOTIDE SEQUENCE [LARGE SCALE GENOMIC DNA]</scope>
    <source>
        <strain evidence="6">Drom800</strain>
        <tissue evidence="6">Blood</tissue>
    </source>
</reference>
<feature type="compositionally biased region" description="Low complexity" evidence="5">
    <location>
        <begin position="110"/>
        <end position="122"/>
    </location>
</feature>
<dbReference type="Proteomes" id="UP000299084">
    <property type="component" value="Unassembled WGS sequence"/>
</dbReference>
<dbReference type="GO" id="GO:0004865">
    <property type="term" value="F:protein serine/threonine phosphatase inhibitor activity"/>
    <property type="evidence" value="ECO:0007669"/>
    <property type="project" value="TreeGrafter"/>
</dbReference>
<evidence type="ECO:0000256" key="1">
    <source>
        <dbReference type="ARBA" id="ARBA00005483"/>
    </source>
</evidence>
<dbReference type="GO" id="GO:0016020">
    <property type="term" value="C:membrane"/>
    <property type="evidence" value="ECO:0007669"/>
    <property type="project" value="UniProtKB-SubCell"/>
</dbReference>
<evidence type="ECO:0000256" key="4">
    <source>
        <dbReference type="RuleBase" id="RU369059"/>
    </source>
</evidence>
<feature type="compositionally biased region" description="Acidic residues" evidence="5">
    <location>
        <begin position="167"/>
        <end position="177"/>
    </location>
</feature>
<comment type="subcellular location">
    <subcellularLocation>
        <location evidence="4">Membrane</location>
        <topology evidence="4">Peripheral membrane protein</topology>
    </subcellularLocation>
</comment>
<dbReference type="EMBL" id="JWIN03000015">
    <property type="protein sequence ID" value="KAB1266950.1"/>
    <property type="molecule type" value="Genomic_DNA"/>
</dbReference>
<sequence>MGLGTAVPSSQSSALSETRGLEWKLHLAATPAQDIINTKSVGSWARAVAVGNKGPADRRGGAGCGQAGPWGSRADMPPAAPATAASAARPPASQRPLSSRGWRARRARARAPAAASGDSRPPLSVRRCTPAPAGQWRPRAPRLLSEPPWGCRRRPGRRGRRGPSEAPGEELEIDKDELLDMEGDGTRAARVKELLVDCYKPTEAFISGVLDKHTPEEVRALHPDEQRWRPQDNRDPGLQGSPCPWPRALFPAFWPHSVWLASGDAVRIVQCPLEHPGCPLS</sequence>
<keyword evidence="4" id="KW-0472">Membrane</keyword>
<comment type="caution">
    <text evidence="6">The sequence shown here is derived from an EMBL/GenBank/DDBJ whole genome shotgun (WGS) entry which is preliminary data.</text>
</comment>